<protein>
    <submittedName>
        <fullName evidence="1">Uncharacterized protein</fullName>
    </submittedName>
</protein>
<reference evidence="1 2" key="1">
    <citation type="submission" date="2017-06" db="EMBL/GenBank/DDBJ databases">
        <authorList>
            <person name="Kim H.J."/>
            <person name="Triplett B.A."/>
        </authorList>
    </citation>
    <scope>NUCLEOTIDE SEQUENCE [LARGE SCALE GENOMIC DNA]</scope>
    <source>
        <strain evidence="1 2">DSM 44715</strain>
    </source>
</reference>
<keyword evidence="2" id="KW-1185">Reference proteome</keyword>
<gene>
    <name evidence="1" type="ORF">SAMN05443665_106723</name>
</gene>
<dbReference type="Proteomes" id="UP000198318">
    <property type="component" value="Unassembled WGS sequence"/>
</dbReference>
<sequence length="205" mass="22762">MYGSLEEFSAAATAAKPRYERAGLPRLDQAFSPEGLNVAWCVYHAAALASRQDDDRGLIIGRLADPERQGAVIDQRVKDNFRTMNEATKDSGQGAVLDSPNWTFLVNDAWVLGGLHLGAPFYLASPRSVVNIYDLDRRHLTVFGRELCALTSFGYAFESPWPQLGEVAAYQGGPHCESADFAQLQDHAYRLEQDGRWNVLVDQRT</sequence>
<proteinExistence type="predicted"/>
<dbReference type="RefSeq" id="WP_089330998.1">
    <property type="nucleotide sequence ID" value="NZ_FZOR01000067.1"/>
</dbReference>
<accession>A0A239P4I3</accession>
<dbReference type="AlphaFoldDB" id="A0A239P4I3"/>
<dbReference type="EMBL" id="FZOR01000067">
    <property type="protein sequence ID" value="SNT61986.1"/>
    <property type="molecule type" value="Genomic_DNA"/>
</dbReference>
<name>A0A239P4I3_9ACTN</name>
<evidence type="ECO:0000313" key="2">
    <source>
        <dbReference type="Proteomes" id="UP000198318"/>
    </source>
</evidence>
<organism evidence="1 2">
    <name type="scientific">Actinomadura meyerae</name>
    <dbReference type="NCBI Taxonomy" id="240840"/>
    <lineage>
        <taxon>Bacteria</taxon>
        <taxon>Bacillati</taxon>
        <taxon>Actinomycetota</taxon>
        <taxon>Actinomycetes</taxon>
        <taxon>Streptosporangiales</taxon>
        <taxon>Thermomonosporaceae</taxon>
        <taxon>Actinomadura</taxon>
    </lineage>
</organism>
<evidence type="ECO:0000313" key="1">
    <source>
        <dbReference type="EMBL" id="SNT61986.1"/>
    </source>
</evidence>
<dbReference type="OrthoDB" id="6457449at2"/>